<dbReference type="GO" id="GO:0009279">
    <property type="term" value="C:cell outer membrane"/>
    <property type="evidence" value="ECO:0007669"/>
    <property type="project" value="UniProtKB-SubCell"/>
</dbReference>
<evidence type="ECO:0000256" key="5">
    <source>
        <dbReference type="ARBA" id="ARBA00022692"/>
    </source>
</evidence>
<comment type="subcellular location">
    <subcellularLocation>
        <location evidence="1">Cell outer membrane</location>
    </subcellularLocation>
</comment>
<protein>
    <submittedName>
        <fullName evidence="11">Outer membrane protein, OMP85 family</fullName>
    </submittedName>
</protein>
<keyword evidence="6" id="KW-0653">Protein transport</keyword>
<accession>A0A7U7GAD4</accession>
<evidence type="ECO:0000256" key="8">
    <source>
        <dbReference type="ARBA" id="ARBA00023237"/>
    </source>
</evidence>
<dbReference type="Pfam" id="PF03865">
    <property type="entry name" value="ShlB"/>
    <property type="match status" value="1"/>
</dbReference>
<evidence type="ECO:0000259" key="10">
    <source>
        <dbReference type="PROSITE" id="PS51779"/>
    </source>
</evidence>
<keyword evidence="7" id="KW-0472">Membrane</keyword>
<evidence type="ECO:0000256" key="1">
    <source>
        <dbReference type="ARBA" id="ARBA00004442"/>
    </source>
</evidence>
<dbReference type="Gene3D" id="3.10.20.310">
    <property type="entry name" value="membrane protein fhac"/>
    <property type="match status" value="1"/>
</dbReference>
<evidence type="ECO:0000256" key="2">
    <source>
        <dbReference type="ARBA" id="ARBA00009055"/>
    </source>
</evidence>
<evidence type="ECO:0000256" key="3">
    <source>
        <dbReference type="ARBA" id="ARBA00022448"/>
    </source>
</evidence>
<evidence type="ECO:0000256" key="4">
    <source>
        <dbReference type="ARBA" id="ARBA00022452"/>
    </source>
</evidence>
<evidence type="ECO:0000256" key="7">
    <source>
        <dbReference type="ARBA" id="ARBA00023136"/>
    </source>
</evidence>
<evidence type="ECO:0000313" key="12">
    <source>
        <dbReference type="Proteomes" id="UP000019184"/>
    </source>
</evidence>
<keyword evidence="3" id="KW-0813">Transport</keyword>
<dbReference type="InterPro" id="IPR034746">
    <property type="entry name" value="POTRA"/>
</dbReference>
<reference evidence="11 12" key="1">
    <citation type="journal article" date="2014" name="ISME J.">
        <title>Candidatus Competibacter-lineage genomes retrieved from metagenomes reveal functional metabolic diversity.</title>
        <authorList>
            <person name="McIlroy S.J."/>
            <person name="Albertsen M."/>
            <person name="Andresen E.K."/>
            <person name="Saunders A.M."/>
            <person name="Kristiansen R."/>
            <person name="Stokholm-Bjerregaard M."/>
            <person name="Nielsen K.L."/>
            <person name="Nielsen P.H."/>
        </authorList>
    </citation>
    <scope>NUCLEOTIDE SEQUENCE [LARGE SCALE GENOMIC DNA]</scope>
    <source>
        <strain evidence="11 12">Run_B_J11</strain>
    </source>
</reference>
<dbReference type="EMBL" id="CBTK010000059">
    <property type="protein sequence ID" value="CDH44106.1"/>
    <property type="molecule type" value="Genomic_DNA"/>
</dbReference>
<dbReference type="PROSITE" id="PS51779">
    <property type="entry name" value="POTRA"/>
    <property type="match status" value="1"/>
</dbReference>
<organism evidence="11 12">
    <name type="scientific">Candidatus Contendobacter odensis Run_B_J11</name>
    <dbReference type="NCBI Taxonomy" id="1400861"/>
    <lineage>
        <taxon>Bacteria</taxon>
        <taxon>Pseudomonadati</taxon>
        <taxon>Pseudomonadota</taxon>
        <taxon>Gammaproteobacteria</taxon>
        <taxon>Candidatus Competibacteraceae</taxon>
        <taxon>Candidatus Contendibacter</taxon>
    </lineage>
</organism>
<feature type="region of interest" description="Disordered" evidence="9">
    <location>
        <begin position="57"/>
        <end position="80"/>
    </location>
</feature>
<dbReference type="InterPro" id="IPR013686">
    <property type="entry name" value="Polypept-transport_assoc_ShlB"/>
</dbReference>
<evidence type="ECO:0000256" key="9">
    <source>
        <dbReference type="SAM" id="MobiDB-lite"/>
    </source>
</evidence>
<keyword evidence="5" id="KW-0812">Transmembrane</keyword>
<proteinExistence type="inferred from homology"/>
<keyword evidence="8" id="KW-0998">Cell outer membrane</keyword>
<dbReference type="RefSeq" id="WP_154724748.1">
    <property type="nucleotide sequence ID" value="NZ_CBTK010000059.1"/>
</dbReference>
<evidence type="ECO:0000313" key="11">
    <source>
        <dbReference type="EMBL" id="CDH44106.1"/>
    </source>
</evidence>
<evidence type="ECO:0000256" key="6">
    <source>
        <dbReference type="ARBA" id="ARBA00022927"/>
    </source>
</evidence>
<dbReference type="PANTHER" id="PTHR34597">
    <property type="entry name" value="SLR1661 PROTEIN"/>
    <property type="match status" value="1"/>
</dbReference>
<sequence length="582" mass="64702">MINNIDPNNGCRPFVCWVLYGAALSLMTGLPLNAGSQEMDAWEPQSRARSWATPDYARPAAPALSPSPAPPPSGESPLSTRERVVVRQFELTGNTVFSAEELAAVTAPYINRALTAEELQEVRRQLTLYYVERGYLNSGAVIPDQPVGQGIVRIRIVEGRLSEMDVTGNTHLPAAYFQDRLRPDADAPLNVQELQDRLQRLQQNPLIEQLQAELAPGVQPGEGVLQLGVRENRPYEIGFAVANNNPPSVGATRAYLYGLDRNLTGVGDSLGLSYGHSLESSTTDWRVFYARPLNARDTTVQVWAERNETSVIEDRFDTLDITSTLQTYGLSLTQPVYQTPQQSFSLGMNLERRHSESYLGGTPFPFTSDKEDDGQATVALVRLDQEWLDRRLDQVIAARSTFSFGLDAFGATVRAFEPDGQFVAWLGQFQWARRFGERDYQVIFKAILQLADDPLLPMEKCALGGLETVRGYPENTLVRDQCFVTSLEFRVPVYELPLAGVSRGPNEGQVQLAAFADYGWAKNKGEFDLDPNSIYSAGVGVRWDPSTKIHAALYWGYPFQEVNVGDEGWLSPRVNFMVQAAY</sequence>
<keyword evidence="4" id="KW-1134">Transmembrane beta strand</keyword>
<dbReference type="Gene3D" id="2.40.160.50">
    <property type="entry name" value="membrane protein fhac: a member of the omp85/tpsb transporter family"/>
    <property type="match status" value="1"/>
</dbReference>
<dbReference type="InterPro" id="IPR051544">
    <property type="entry name" value="TPS_OM_transporter"/>
</dbReference>
<dbReference type="OrthoDB" id="290122at2"/>
<dbReference type="Pfam" id="PF08479">
    <property type="entry name" value="POTRA_2"/>
    <property type="match status" value="1"/>
</dbReference>
<dbReference type="GO" id="GO:0098046">
    <property type="term" value="C:type V protein secretion system complex"/>
    <property type="evidence" value="ECO:0007669"/>
    <property type="project" value="TreeGrafter"/>
</dbReference>
<dbReference type="AlphaFoldDB" id="A0A7U7GAD4"/>
<feature type="domain" description="POTRA" evidence="10">
    <location>
        <begin position="84"/>
        <end position="159"/>
    </location>
</feature>
<dbReference type="Proteomes" id="UP000019184">
    <property type="component" value="Unassembled WGS sequence"/>
</dbReference>
<dbReference type="InterPro" id="IPR005565">
    <property type="entry name" value="Hemolysn_activator_HlyB_C"/>
</dbReference>
<dbReference type="GO" id="GO:0046819">
    <property type="term" value="P:protein secretion by the type V secretion system"/>
    <property type="evidence" value="ECO:0007669"/>
    <property type="project" value="TreeGrafter"/>
</dbReference>
<keyword evidence="12" id="KW-1185">Reference proteome</keyword>
<comment type="caution">
    <text evidence="11">The sequence shown here is derived from an EMBL/GenBank/DDBJ whole genome shotgun (WGS) entry which is preliminary data.</text>
</comment>
<comment type="similarity">
    <text evidence="2">Belongs to the TPS (TC 1.B.20) family.</text>
</comment>
<dbReference type="GO" id="GO:0008320">
    <property type="term" value="F:protein transmembrane transporter activity"/>
    <property type="evidence" value="ECO:0007669"/>
    <property type="project" value="TreeGrafter"/>
</dbReference>
<gene>
    <name evidence="11" type="ORF">BN874_1510004</name>
</gene>
<dbReference type="PANTHER" id="PTHR34597:SF3">
    <property type="entry name" value="OUTER MEMBRANE TRANSPORTER CDIB"/>
    <property type="match status" value="1"/>
</dbReference>
<feature type="compositionally biased region" description="Pro residues" evidence="9">
    <location>
        <begin position="65"/>
        <end position="74"/>
    </location>
</feature>
<name>A0A7U7GAD4_9GAMM</name>